<evidence type="ECO:0000313" key="5">
    <source>
        <dbReference type="EMBL" id="EFQ24479.1"/>
    </source>
</evidence>
<dbReference type="Gene3D" id="3.30.465.10">
    <property type="match status" value="1"/>
</dbReference>
<protein>
    <submittedName>
        <fullName evidence="5">Molybdopterin dehydrogenase FAD-binding</fullName>
    </submittedName>
</protein>
<dbReference type="PROSITE" id="PS51387">
    <property type="entry name" value="FAD_PCMH"/>
    <property type="match status" value="1"/>
</dbReference>
<dbReference type="Proteomes" id="UP000005096">
    <property type="component" value="Chromosome"/>
</dbReference>
<evidence type="ECO:0000313" key="6">
    <source>
        <dbReference type="Proteomes" id="UP000005096"/>
    </source>
</evidence>
<evidence type="ECO:0000256" key="2">
    <source>
        <dbReference type="ARBA" id="ARBA00022827"/>
    </source>
</evidence>
<dbReference type="PANTHER" id="PTHR42659:SF2">
    <property type="entry name" value="XANTHINE DEHYDROGENASE SUBUNIT C-RELATED"/>
    <property type="match status" value="1"/>
</dbReference>
<dbReference type="InterPro" id="IPR051312">
    <property type="entry name" value="Diverse_Substr_Oxidored"/>
</dbReference>
<dbReference type="InterPro" id="IPR036683">
    <property type="entry name" value="CO_DH_flav_C_dom_sf"/>
</dbReference>
<dbReference type="InterPro" id="IPR002346">
    <property type="entry name" value="Mopterin_DH_FAD-bd"/>
</dbReference>
<dbReference type="OrthoDB" id="9789842at2"/>
<dbReference type="Pfam" id="PF03450">
    <property type="entry name" value="CO_deh_flav_C"/>
    <property type="match status" value="1"/>
</dbReference>
<dbReference type="GO" id="GO:0071949">
    <property type="term" value="F:FAD binding"/>
    <property type="evidence" value="ECO:0007669"/>
    <property type="project" value="InterPro"/>
</dbReference>
<keyword evidence="1" id="KW-0285">Flavoprotein</keyword>
<name>E3CXZ2_9BACT</name>
<accession>E3CXZ2</accession>
<dbReference type="Gene3D" id="3.30.43.10">
    <property type="entry name" value="Uridine Diphospho-n-acetylenolpyruvylglucosamine Reductase, domain 2"/>
    <property type="match status" value="1"/>
</dbReference>
<evidence type="ECO:0000259" key="4">
    <source>
        <dbReference type="PROSITE" id="PS51387"/>
    </source>
</evidence>
<dbReference type="InterPro" id="IPR036318">
    <property type="entry name" value="FAD-bd_PCMH-like_sf"/>
</dbReference>
<dbReference type="STRING" id="584708.Apau_2068"/>
<organism evidence="5 6">
    <name type="scientific">Aminomonas paucivorans DSM 12260</name>
    <dbReference type="NCBI Taxonomy" id="584708"/>
    <lineage>
        <taxon>Bacteria</taxon>
        <taxon>Thermotogati</taxon>
        <taxon>Synergistota</taxon>
        <taxon>Synergistia</taxon>
        <taxon>Synergistales</taxon>
        <taxon>Synergistaceae</taxon>
        <taxon>Aminomonas</taxon>
    </lineage>
</organism>
<proteinExistence type="predicted"/>
<evidence type="ECO:0000256" key="1">
    <source>
        <dbReference type="ARBA" id="ARBA00022630"/>
    </source>
</evidence>
<reference evidence="5 6" key="1">
    <citation type="journal article" date="2010" name="Stand. Genomic Sci.">
        <title>Non-contiguous finished genome sequence of Aminomonas paucivorans type strain (GLU-3).</title>
        <authorList>
            <person name="Pitluck S."/>
            <person name="Yasawong M."/>
            <person name="Held B."/>
            <person name="Lapidus A."/>
            <person name="Nolan M."/>
            <person name="Copeland A."/>
            <person name="Lucas S."/>
            <person name="Del Rio T.G."/>
            <person name="Tice H."/>
            <person name="Cheng J.F."/>
            <person name="Chertkov O."/>
            <person name="Goodwin L."/>
            <person name="Tapia R."/>
            <person name="Han C."/>
            <person name="Liolios K."/>
            <person name="Ivanova N."/>
            <person name="Mavromatis K."/>
            <person name="Ovchinnikova G."/>
            <person name="Pati A."/>
            <person name="Chen A."/>
            <person name="Palaniappan K."/>
            <person name="Land M."/>
            <person name="Hauser L."/>
            <person name="Chang Y.J."/>
            <person name="Jeffries C.D."/>
            <person name="Pukall R."/>
            <person name="Spring S."/>
            <person name="Rohde M."/>
            <person name="Sikorski J."/>
            <person name="Goker M."/>
            <person name="Woyke T."/>
            <person name="Bristow J."/>
            <person name="Eisen J.A."/>
            <person name="Markowitz V."/>
            <person name="Hugenholtz P."/>
            <person name="Kyrpides N.C."/>
            <person name="Klenk H.P."/>
        </authorList>
    </citation>
    <scope>NUCLEOTIDE SEQUENCE [LARGE SCALE GENOMIC DNA]</scope>
    <source>
        <strain evidence="5 6">DSM 12260</strain>
    </source>
</reference>
<dbReference type="AlphaFoldDB" id="E3CXZ2"/>
<dbReference type="SUPFAM" id="SSF55447">
    <property type="entry name" value="CO dehydrogenase flavoprotein C-terminal domain-like"/>
    <property type="match status" value="1"/>
</dbReference>
<dbReference type="InterPro" id="IPR016166">
    <property type="entry name" value="FAD-bd_PCMH"/>
</dbReference>
<dbReference type="EMBL" id="CM001022">
    <property type="protein sequence ID" value="EFQ24479.1"/>
    <property type="molecule type" value="Genomic_DNA"/>
</dbReference>
<keyword evidence="2" id="KW-0274">FAD</keyword>
<dbReference type="Pfam" id="PF00941">
    <property type="entry name" value="FAD_binding_5"/>
    <property type="match status" value="1"/>
</dbReference>
<dbReference type="HOGENOM" id="CLU_058050_0_1_0"/>
<evidence type="ECO:0000256" key="3">
    <source>
        <dbReference type="ARBA" id="ARBA00023002"/>
    </source>
</evidence>
<keyword evidence="3" id="KW-0560">Oxidoreductase</keyword>
<feature type="domain" description="FAD-binding PCMH-type" evidence="4">
    <location>
        <begin position="1"/>
        <end position="175"/>
    </location>
</feature>
<dbReference type="InterPro" id="IPR005107">
    <property type="entry name" value="CO_DH_flav_C"/>
</dbReference>
<sequence length="285" mass="30130">MLSFEMERPRTLAEAVRLLAEDGRAPMAKAGGTDLLVWMKKHAVRPGLVVDLSAIPELRGIAFDPREGLSVGACATLNELAEHPQAGLFPALLDAALSHSDHVIRNKATLVGNLCASVPSGDLIPPSCAHEGVLHLAGPGGSRQVPMRDFITGPRRNVLARGEIVTRATFPVPSGPCAGCYIKLGRRNALDLAQVGVACLVVDAPGGLEFRLAYGAVAPVPVRAAKAEALLRGVRNPDEALLDRVAQEAAGAVNPITDVRASREYRLSMVAELTKKAVRACLERL</sequence>
<dbReference type="SMART" id="SM01092">
    <property type="entry name" value="CO_deh_flav_C"/>
    <property type="match status" value="1"/>
</dbReference>
<gene>
    <name evidence="5" type="ORF">Apau_2068</name>
</gene>
<dbReference type="PANTHER" id="PTHR42659">
    <property type="entry name" value="XANTHINE DEHYDROGENASE SUBUNIT C-RELATED"/>
    <property type="match status" value="1"/>
</dbReference>
<dbReference type="Gene3D" id="3.30.390.50">
    <property type="entry name" value="CO dehydrogenase flavoprotein, C-terminal domain"/>
    <property type="match status" value="1"/>
</dbReference>
<dbReference type="InterPro" id="IPR016169">
    <property type="entry name" value="FAD-bd_PCMH_sub2"/>
</dbReference>
<keyword evidence="6" id="KW-1185">Reference proteome</keyword>
<dbReference type="GO" id="GO:0016491">
    <property type="term" value="F:oxidoreductase activity"/>
    <property type="evidence" value="ECO:0007669"/>
    <property type="project" value="UniProtKB-KW"/>
</dbReference>
<dbReference type="InterPro" id="IPR016167">
    <property type="entry name" value="FAD-bd_PCMH_sub1"/>
</dbReference>
<dbReference type="PaxDb" id="584708-Apau_2068"/>
<dbReference type="eggNOG" id="COG1319">
    <property type="taxonomic scope" value="Bacteria"/>
</dbReference>
<dbReference type="SUPFAM" id="SSF56176">
    <property type="entry name" value="FAD-binding/transporter-associated domain-like"/>
    <property type="match status" value="1"/>
</dbReference>